<accession>A0AAD3DC21</accession>
<evidence type="ECO:0000256" key="2">
    <source>
        <dbReference type="SAM" id="SignalP"/>
    </source>
</evidence>
<organism evidence="3 4">
    <name type="scientific">Chaetoceros tenuissimus</name>
    <dbReference type="NCBI Taxonomy" id="426638"/>
    <lineage>
        <taxon>Eukaryota</taxon>
        <taxon>Sar</taxon>
        <taxon>Stramenopiles</taxon>
        <taxon>Ochrophyta</taxon>
        <taxon>Bacillariophyta</taxon>
        <taxon>Coscinodiscophyceae</taxon>
        <taxon>Chaetocerotophycidae</taxon>
        <taxon>Chaetocerotales</taxon>
        <taxon>Chaetocerotaceae</taxon>
        <taxon>Chaetoceros</taxon>
    </lineage>
</organism>
<keyword evidence="4" id="KW-1185">Reference proteome</keyword>
<evidence type="ECO:0000313" key="3">
    <source>
        <dbReference type="EMBL" id="GFH60531.1"/>
    </source>
</evidence>
<proteinExistence type="predicted"/>
<dbReference type="Proteomes" id="UP001054902">
    <property type="component" value="Unassembled WGS sequence"/>
</dbReference>
<evidence type="ECO:0000313" key="4">
    <source>
        <dbReference type="Proteomes" id="UP001054902"/>
    </source>
</evidence>
<keyword evidence="1" id="KW-0812">Transmembrane</keyword>
<dbReference type="AlphaFoldDB" id="A0AAD3DC21"/>
<reference evidence="3 4" key="1">
    <citation type="journal article" date="2021" name="Sci. Rep.">
        <title>The genome of the diatom Chaetoceros tenuissimus carries an ancient integrated fragment of an extant virus.</title>
        <authorList>
            <person name="Hongo Y."/>
            <person name="Kimura K."/>
            <person name="Takaki Y."/>
            <person name="Yoshida Y."/>
            <person name="Baba S."/>
            <person name="Kobayashi G."/>
            <person name="Nagasaki K."/>
            <person name="Hano T."/>
            <person name="Tomaru Y."/>
        </authorList>
    </citation>
    <scope>NUCLEOTIDE SEQUENCE [LARGE SCALE GENOMIC DNA]</scope>
    <source>
        <strain evidence="3 4">NIES-3715</strain>
    </source>
</reference>
<feature type="chain" id="PRO_5042204457" evidence="2">
    <location>
        <begin position="23"/>
        <end position="147"/>
    </location>
</feature>
<evidence type="ECO:0000256" key="1">
    <source>
        <dbReference type="SAM" id="Phobius"/>
    </source>
</evidence>
<name>A0AAD3DC21_9STRA</name>
<comment type="caution">
    <text evidence="3">The sequence shown here is derived from an EMBL/GenBank/DDBJ whole genome shotgun (WGS) entry which is preliminary data.</text>
</comment>
<feature type="transmembrane region" description="Helical" evidence="1">
    <location>
        <begin position="98"/>
        <end position="124"/>
    </location>
</feature>
<keyword evidence="1" id="KW-1133">Transmembrane helix</keyword>
<feature type="signal peptide" evidence="2">
    <location>
        <begin position="1"/>
        <end position="22"/>
    </location>
</feature>
<sequence length="147" mass="16825">MKQKRIAYTLIILFTELNTALALKKLRGQKDLSVSVRLPLETTDETFRDENVSTDDYVDIPILKADEYAIEREMIRDNVTLSELIDHTALSTYDKSEWWLLAGLVCLAPIFVGLICAASNLIAFETKEGESRYHKWNSTKGIYRGQH</sequence>
<protein>
    <submittedName>
        <fullName evidence="3">Uncharacterized protein</fullName>
    </submittedName>
</protein>
<dbReference type="EMBL" id="BLLK01000069">
    <property type="protein sequence ID" value="GFH60531.1"/>
    <property type="molecule type" value="Genomic_DNA"/>
</dbReference>
<keyword evidence="2" id="KW-0732">Signal</keyword>
<keyword evidence="1" id="KW-0472">Membrane</keyword>
<gene>
    <name evidence="3" type="ORF">CTEN210_17007</name>
</gene>